<comment type="caution">
    <text evidence="2">The sequence shown here is derived from an EMBL/GenBank/DDBJ whole genome shotgun (WGS) entry which is preliminary data.</text>
</comment>
<name>A0ABD5PFB8_9EURY</name>
<protein>
    <submittedName>
        <fullName evidence="2">Uncharacterized protein</fullName>
    </submittedName>
</protein>
<dbReference type="EMBL" id="JBHSDS010000008">
    <property type="protein sequence ID" value="MFC4359606.1"/>
    <property type="molecule type" value="Genomic_DNA"/>
</dbReference>
<sequence>MNKKTVFAVAAVALLVLLAGCGGSTGGAENATVNESGAEGADSGSEMTTEGENASESDDGGAAVEANASANASAALVA</sequence>
<evidence type="ECO:0000256" key="1">
    <source>
        <dbReference type="SAM" id="MobiDB-lite"/>
    </source>
</evidence>
<feature type="region of interest" description="Disordered" evidence="1">
    <location>
        <begin position="26"/>
        <end position="65"/>
    </location>
</feature>
<organism evidence="2 3">
    <name type="scientific">Halobium salinum</name>
    <dbReference type="NCBI Taxonomy" id="1364940"/>
    <lineage>
        <taxon>Archaea</taxon>
        <taxon>Methanobacteriati</taxon>
        <taxon>Methanobacteriota</taxon>
        <taxon>Stenosarchaea group</taxon>
        <taxon>Halobacteria</taxon>
        <taxon>Halobacteriales</taxon>
        <taxon>Haloferacaceae</taxon>
        <taxon>Halobium</taxon>
    </lineage>
</organism>
<dbReference type="Proteomes" id="UP001595921">
    <property type="component" value="Unassembled WGS sequence"/>
</dbReference>
<proteinExistence type="predicted"/>
<accession>A0ABD5PFB8</accession>
<dbReference type="AlphaFoldDB" id="A0ABD5PFB8"/>
<reference evidence="2 3" key="1">
    <citation type="journal article" date="2019" name="Int. J. Syst. Evol. Microbiol.">
        <title>The Global Catalogue of Microorganisms (GCM) 10K type strain sequencing project: providing services to taxonomists for standard genome sequencing and annotation.</title>
        <authorList>
            <consortium name="The Broad Institute Genomics Platform"/>
            <consortium name="The Broad Institute Genome Sequencing Center for Infectious Disease"/>
            <person name="Wu L."/>
            <person name="Ma J."/>
        </authorList>
    </citation>
    <scope>NUCLEOTIDE SEQUENCE [LARGE SCALE GENOMIC DNA]</scope>
    <source>
        <strain evidence="2 3">CGMCC 1.12553</strain>
    </source>
</reference>
<gene>
    <name evidence="2" type="ORF">ACFO0N_16810</name>
</gene>
<keyword evidence="3" id="KW-1185">Reference proteome</keyword>
<dbReference type="RefSeq" id="WP_267621590.1">
    <property type="nucleotide sequence ID" value="NZ_JAODIW010000006.1"/>
</dbReference>
<dbReference type="PROSITE" id="PS51257">
    <property type="entry name" value="PROKAR_LIPOPROTEIN"/>
    <property type="match status" value="1"/>
</dbReference>
<evidence type="ECO:0000313" key="2">
    <source>
        <dbReference type="EMBL" id="MFC4359606.1"/>
    </source>
</evidence>
<evidence type="ECO:0000313" key="3">
    <source>
        <dbReference type="Proteomes" id="UP001595921"/>
    </source>
</evidence>